<organism evidence="2">
    <name type="scientific">Caenorhabditis brenneri</name>
    <name type="common">Nematode worm</name>
    <dbReference type="NCBI Taxonomy" id="135651"/>
    <lineage>
        <taxon>Eukaryota</taxon>
        <taxon>Metazoa</taxon>
        <taxon>Ecdysozoa</taxon>
        <taxon>Nematoda</taxon>
        <taxon>Chromadorea</taxon>
        <taxon>Rhabditida</taxon>
        <taxon>Rhabditina</taxon>
        <taxon>Rhabditomorpha</taxon>
        <taxon>Rhabditoidea</taxon>
        <taxon>Rhabditidae</taxon>
        <taxon>Peloderinae</taxon>
        <taxon>Caenorhabditis</taxon>
    </lineage>
</organism>
<dbReference type="InParanoid" id="G0PF57"/>
<sequence>MGKKLTLFLIFHSLYRQFFVLIFKFTTFSAKNKDEQWKCKFQHEDQGLIRQQGYRSGHLEQLQCHTPTGASHRQAHQDLILGWDDQGQQAHHQQDQGGLNVGNPHFANLDFQQQPIMAQGFAHEEVVPYKPFPRVEVEPVADISTHSKEDQELMMNNFNFSVVYILILFARSQINSM</sequence>
<accession>G0PF57</accession>
<name>G0PF57_CAEBE</name>
<gene>
    <name evidence="1" type="ORF">CAEBREN_07934</name>
</gene>
<reference evidence="2" key="1">
    <citation type="submission" date="2011-07" db="EMBL/GenBank/DDBJ databases">
        <authorList>
            <consortium name="Caenorhabditis brenneri Sequencing and Analysis Consortium"/>
            <person name="Wilson R.K."/>
        </authorList>
    </citation>
    <scope>NUCLEOTIDE SEQUENCE [LARGE SCALE GENOMIC DNA]</scope>
    <source>
        <strain evidence="2">PB2801</strain>
    </source>
</reference>
<proteinExistence type="predicted"/>
<dbReference type="AlphaFoldDB" id="G0PF57"/>
<evidence type="ECO:0000313" key="1">
    <source>
        <dbReference type="EMBL" id="EGT53629.1"/>
    </source>
</evidence>
<protein>
    <submittedName>
        <fullName evidence="1">Uncharacterized protein</fullName>
    </submittedName>
</protein>
<dbReference type="Proteomes" id="UP000008068">
    <property type="component" value="Unassembled WGS sequence"/>
</dbReference>
<keyword evidence="2" id="KW-1185">Reference proteome</keyword>
<evidence type="ECO:0000313" key="2">
    <source>
        <dbReference type="Proteomes" id="UP000008068"/>
    </source>
</evidence>
<dbReference type="HOGENOM" id="CLU_1519195_0_0_1"/>
<dbReference type="EMBL" id="GL380346">
    <property type="protein sequence ID" value="EGT53629.1"/>
    <property type="molecule type" value="Genomic_DNA"/>
</dbReference>